<dbReference type="InterPro" id="IPR042216">
    <property type="entry name" value="MitoNEET_CISD"/>
</dbReference>
<reference evidence="12" key="3">
    <citation type="submission" date="2015-06" db="UniProtKB">
        <authorList>
            <consortium name="EnsemblMetazoa"/>
        </authorList>
    </citation>
    <scope>IDENTIFICATION</scope>
</reference>
<dbReference type="GO" id="GO:0010506">
    <property type="term" value="P:regulation of autophagy"/>
    <property type="evidence" value="ECO:0007669"/>
    <property type="project" value="UniProtKB-UniRule"/>
</dbReference>
<dbReference type="GO" id="GO:0005741">
    <property type="term" value="C:mitochondrial outer membrane"/>
    <property type="evidence" value="ECO:0007669"/>
    <property type="project" value="TreeGrafter"/>
</dbReference>
<keyword evidence="9" id="KW-0256">Endoplasmic reticulum</keyword>
<evidence type="ECO:0000256" key="4">
    <source>
        <dbReference type="ARBA" id="ARBA00022723"/>
    </source>
</evidence>
<dbReference type="GO" id="GO:0046872">
    <property type="term" value="F:metal ion binding"/>
    <property type="evidence" value="ECO:0007669"/>
    <property type="project" value="UniProtKB-UniRule"/>
</dbReference>
<proteinExistence type="inferred from homology"/>
<dbReference type="Pfam" id="PF09360">
    <property type="entry name" value="zf-CDGSH"/>
    <property type="match status" value="1"/>
</dbReference>
<dbReference type="EMBL" id="AMQN01017952">
    <property type="status" value="NOT_ANNOTATED_CDS"/>
    <property type="molecule type" value="Genomic_DNA"/>
</dbReference>
<evidence type="ECO:0000256" key="7">
    <source>
        <dbReference type="ARBA" id="ARBA00023014"/>
    </source>
</evidence>
<comment type="similarity">
    <text evidence="9">Belongs to the CISD protein family. CISD2 subfamily.</text>
</comment>
<sequence>MEAFAKLVKVQLPKYLKNLPIPSTVDGLAKLKGDDFVLLAPFFLAVIFIVYAIVKLLLPKPSPPPPICNPAIKKESPKVADLVEIEDLAKEKISYCRCWRSSKFPYCDGTHNKHNETTGDNVGPLVLKRKEKE</sequence>
<evidence type="ECO:0000256" key="1">
    <source>
        <dbReference type="ARBA" id="ARBA00004167"/>
    </source>
</evidence>
<dbReference type="PANTHER" id="PTHR13680">
    <property type="entry name" value="CDGSH IRON-SULFUR DOMAIN-CONTAINING PROTEIN 1"/>
    <property type="match status" value="1"/>
</dbReference>
<evidence type="ECO:0000313" key="12">
    <source>
        <dbReference type="EnsemblMetazoa" id="CapteP148927"/>
    </source>
</evidence>
<accession>R7V9W0</accession>
<dbReference type="InterPro" id="IPR018967">
    <property type="entry name" value="FeS-contain_CDGSH-typ"/>
</dbReference>
<dbReference type="OrthoDB" id="449252at2759"/>
<feature type="domain" description="Iron-binding zinc finger CDGSH type" evidence="10">
    <location>
        <begin position="78"/>
        <end position="117"/>
    </location>
</feature>
<dbReference type="Pfam" id="PF10660">
    <property type="entry name" value="MitoNEET_N"/>
    <property type="match status" value="1"/>
</dbReference>
<dbReference type="SMART" id="SM00704">
    <property type="entry name" value="ZnF_CDGSH"/>
    <property type="match status" value="1"/>
</dbReference>
<dbReference type="EnsemblMetazoa" id="CapteT148927">
    <property type="protein sequence ID" value="CapteP148927"/>
    <property type="gene ID" value="CapteG148927"/>
</dbReference>
<evidence type="ECO:0000313" key="13">
    <source>
        <dbReference type="Proteomes" id="UP000014760"/>
    </source>
</evidence>
<dbReference type="STRING" id="283909.R7V9W0"/>
<evidence type="ECO:0000256" key="6">
    <source>
        <dbReference type="ARBA" id="ARBA00023004"/>
    </source>
</evidence>
<dbReference type="Gene3D" id="3.40.5.90">
    <property type="entry name" value="CDGSH iron-sulfur domain, mitoNEET-type"/>
    <property type="match status" value="1"/>
</dbReference>
<dbReference type="GO" id="GO:0051537">
    <property type="term" value="F:2 iron, 2 sulfur cluster binding"/>
    <property type="evidence" value="ECO:0007669"/>
    <property type="project" value="UniProtKB-UniRule"/>
</dbReference>
<keyword evidence="13" id="KW-1185">Reference proteome</keyword>
<keyword evidence="5 9" id="KW-1133">Transmembrane helix</keyword>
<feature type="non-terminal residue" evidence="11">
    <location>
        <position position="1"/>
    </location>
</feature>
<dbReference type="InterPro" id="IPR045131">
    <property type="entry name" value="CISD1/2"/>
</dbReference>
<keyword evidence="7 9" id="KW-0411">Iron-sulfur</keyword>
<evidence type="ECO:0000256" key="9">
    <source>
        <dbReference type="RuleBase" id="RU369084"/>
    </source>
</evidence>
<evidence type="ECO:0000256" key="2">
    <source>
        <dbReference type="ARBA" id="ARBA00022692"/>
    </source>
</evidence>
<evidence type="ECO:0000259" key="10">
    <source>
        <dbReference type="SMART" id="SM00704"/>
    </source>
</evidence>
<keyword evidence="8 9" id="KW-0472">Membrane</keyword>
<comment type="cofactor">
    <cofactor evidence="9">
        <name>[2Fe-2S] cluster</name>
        <dbReference type="ChEBI" id="CHEBI:190135"/>
    </cofactor>
    <text evidence="9">Binds 1 [2Fe-2S] cluster.</text>
</comment>
<comment type="subcellular location">
    <subcellularLocation>
        <location evidence="9">Endoplasmic reticulum membrane</location>
        <topology evidence="9">Single-pass membrane protein</topology>
    </subcellularLocation>
    <subcellularLocation>
        <location evidence="1">Membrane</location>
        <topology evidence="1">Single-pass membrane protein</topology>
    </subcellularLocation>
</comment>
<dbReference type="PANTHER" id="PTHR13680:SF5">
    <property type="entry name" value="CDGSH IRON-SULFUR DOMAIN-CONTAINING PROTEIN 1"/>
    <property type="match status" value="1"/>
</dbReference>
<keyword evidence="4 9" id="KW-0479">Metal-binding</keyword>
<dbReference type="OMA" id="QIRKHEP"/>
<keyword evidence="2 9" id="KW-0812">Transmembrane</keyword>
<dbReference type="AlphaFoldDB" id="R7V9W0"/>
<keyword evidence="6 9" id="KW-0408">Iron</keyword>
<protein>
    <recommendedName>
        <fullName evidence="9">CDGSH iron-sulfur domain-containing protein 2 homologue</fullName>
    </recommendedName>
</protein>
<evidence type="ECO:0000313" key="11">
    <source>
        <dbReference type="EMBL" id="ELU15618.1"/>
    </source>
</evidence>
<feature type="transmembrane region" description="Helical" evidence="9">
    <location>
        <begin position="36"/>
        <end position="54"/>
    </location>
</feature>
<name>R7V9W0_CAPTE</name>
<gene>
    <name evidence="11" type="ORF">CAPTEDRAFT_148927</name>
</gene>
<dbReference type="Proteomes" id="UP000014760">
    <property type="component" value="Unassembled WGS sequence"/>
</dbReference>
<dbReference type="GO" id="GO:0005789">
    <property type="term" value="C:endoplasmic reticulum membrane"/>
    <property type="evidence" value="ECO:0007669"/>
    <property type="project" value="UniProtKB-SubCell"/>
</dbReference>
<dbReference type="InterPro" id="IPR019610">
    <property type="entry name" value="FeS-contain_mitoNEET_N"/>
</dbReference>
<dbReference type="FunCoup" id="R7V9W0">
    <property type="interactions" value="1296"/>
</dbReference>
<reference evidence="11 13" key="2">
    <citation type="journal article" date="2013" name="Nature">
        <title>Insights into bilaterian evolution from three spiralian genomes.</title>
        <authorList>
            <person name="Simakov O."/>
            <person name="Marletaz F."/>
            <person name="Cho S.J."/>
            <person name="Edsinger-Gonzales E."/>
            <person name="Havlak P."/>
            <person name="Hellsten U."/>
            <person name="Kuo D.H."/>
            <person name="Larsson T."/>
            <person name="Lv J."/>
            <person name="Arendt D."/>
            <person name="Savage R."/>
            <person name="Osoegawa K."/>
            <person name="de Jong P."/>
            <person name="Grimwood J."/>
            <person name="Chapman J.A."/>
            <person name="Shapiro H."/>
            <person name="Aerts A."/>
            <person name="Otillar R.P."/>
            <person name="Terry A.Y."/>
            <person name="Boore J.L."/>
            <person name="Grigoriev I.V."/>
            <person name="Lindberg D.R."/>
            <person name="Seaver E.C."/>
            <person name="Weisblat D.A."/>
            <person name="Putnam N.H."/>
            <person name="Rokhsar D.S."/>
        </authorList>
    </citation>
    <scope>NUCLEOTIDE SEQUENCE</scope>
    <source>
        <strain evidence="11 13">I ESC-2004</strain>
    </source>
</reference>
<evidence type="ECO:0000256" key="3">
    <source>
        <dbReference type="ARBA" id="ARBA00022714"/>
    </source>
</evidence>
<dbReference type="FunFam" id="3.40.5.90:FF:000001">
    <property type="entry name" value="CDGSH iron-sulfur domain-containing protein 1"/>
    <property type="match status" value="1"/>
</dbReference>
<dbReference type="HOGENOM" id="CLU_132293_1_0_1"/>
<evidence type="ECO:0000256" key="8">
    <source>
        <dbReference type="ARBA" id="ARBA00023136"/>
    </source>
</evidence>
<reference evidence="13" key="1">
    <citation type="submission" date="2012-12" db="EMBL/GenBank/DDBJ databases">
        <authorList>
            <person name="Hellsten U."/>
            <person name="Grimwood J."/>
            <person name="Chapman J.A."/>
            <person name="Shapiro H."/>
            <person name="Aerts A."/>
            <person name="Otillar R.P."/>
            <person name="Terry A.Y."/>
            <person name="Boore J.L."/>
            <person name="Simakov O."/>
            <person name="Marletaz F."/>
            <person name="Cho S.-J."/>
            <person name="Edsinger-Gonzales E."/>
            <person name="Havlak P."/>
            <person name="Kuo D.-H."/>
            <person name="Larsson T."/>
            <person name="Lv J."/>
            <person name="Arendt D."/>
            <person name="Savage R."/>
            <person name="Osoegawa K."/>
            <person name="de Jong P."/>
            <person name="Lindberg D.R."/>
            <person name="Seaver E.C."/>
            <person name="Weisblat D.A."/>
            <person name="Putnam N.H."/>
            <person name="Grigoriev I.V."/>
            <person name="Rokhsar D.S."/>
        </authorList>
    </citation>
    <scope>NUCLEOTIDE SEQUENCE</scope>
    <source>
        <strain evidence="13">I ESC-2004</strain>
    </source>
</reference>
<evidence type="ECO:0000256" key="5">
    <source>
        <dbReference type="ARBA" id="ARBA00022989"/>
    </source>
</evidence>
<keyword evidence="3 9" id="KW-0001">2Fe-2S</keyword>
<organism evidence="11">
    <name type="scientific">Capitella teleta</name>
    <name type="common">Polychaete worm</name>
    <dbReference type="NCBI Taxonomy" id="283909"/>
    <lineage>
        <taxon>Eukaryota</taxon>
        <taxon>Metazoa</taxon>
        <taxon>Spiralia</taxon>
        <taxon>Lophotrochozoa</taxon>
        <taxon>Annelida</taxon>
        <taxon>Polychaeta</taxon>
        <taxon>Sedentaria</taxon>
        <taxon>Scolecida</taxon>
        <taxon>Capitellidae</taxon>
        <taxon>Capitella</taxon>
    </lineage>
</organism>
<dbReference type="EMBL" id="KB293696">
    <property type="protein sequence ID" value="ELU15618.1"/>
    <property type="molecule type" value="Genomic_DNA"/>
</dbReference>